<dbReference type="GO" id="GO:0000155">
    <property type="term" value="F:phosphorelay sensor kinase activity"/>
    <property type="evidence" value="ECO:0007669"/>
    <property type="project" value="InterPro"/>
</dbReference>
<dbReference type="EC" id="2.7.7.65" evidence="2"/>
<gene>
    <name evidence="10" type="ORF">RHSP_82285</name>
</gene>
<dbReference type="FunFam" id="3.30.70.270:FF:000001">
    <property type="entry name" value="Diguanylate cyclase domain protein"/>
    <property type="match status" value="1"/>
</dbReference>
<dbReference type="Pfam" id="PF07694">
    <property type="entry name" value="5TM-5TMR_LYT"/>
    <property type="match status" value="1"/>
</dbReference>
<evidence type="ECO:0000256" key="6">
    <source>
        <dbReference type="ARBA" id="ARBA00023136"/>
    </source>
</evidence>
<dbReference type="SMART" id="SM00267">
    <property type="entry name" value="GGDEF"/>
    <property type="match status" value="1"/>
</dbReference>
<dbReference type="CDD" id="cd01949">
    <property type="entry name" value="GGDEF"/>
    <property type="match status" value="1"/>
</dbReference>
<keyword evidence="11" id="KW-1185">Reference proteome</keyword>
<feature type="transmembrane region" description="Helical" evidence="8">
    <location>
        <begin position="84"/>
        <end position="109"/>
    </location>
</feature>
<name>N6V649_9HYPH</name>
<evidence type="ECO:0000259" key="9">
    <source>
        <dbReference type="PROSITE" id="PS50887"/>
    </source>
</evidence>
<feature type="transmembrane region" description="Helical" evidence="8">
    <location>
        <begin position="115"/>
        <end position="138"/>
    </location>
</feature>
<dbReference type="NCBIfam" id="TIGR00254">
    <property type="entry name" value="GGDEF"/>
    <property type="match status" value="1"/>
</dbReference>
<dbReference type="Gene3D" id="3.30.70.270">
    <property type="match status" value="1"/>
</dbReference>
<reference evidence="10 11" key="1">
    <citation type="journal article" date="2012" name="BMC Genomics">
        <title>Genomic basis of broad host range and environmental adaptability of Rhizobium tropici CIAT 899 and Rhizobium sp. PRF 81 which are used in inoculants for common bean (Phaseolus vulgaris L.).</title>
        <authorList>
            <person name="Ormeno-Orrillo E."/>
            <person name="Menna P."/>
            <person name="Almeida L.G."/>
            <person name="Ollero F.J."/>
            <person name="Nicolas M.F."/>
            <person name="Pains Rodrigues E."/>
            <person name="Shigueyoshi Nakatani A."/>
            <person name="Silva Batista J.S."/>
            <person name="Oliveira Chueire L.M."/>
            <person name="Souza R.C."/>
            <person name="Ribeiro Vasconcelos A.T."/>
            <person name="Megias M."/>
            <person name="Hungria M."/>
            <person name="Martinez-Romero E."/>
        </authorList>
    </citation>
    <scope>NUCLEOTIDE SEQUENCE [LARGE SCALE GENOMIC DNA]</scope>
    <source>
        <strain evidence="10 11">PRF 81</strain>
    </source>
</reference>
<dbReference type="Proteomes" id="UP000012429">
    <property type="component" value="Unassembled WGS sequence"/>
</dbReference>
<dbReference type="STRING" id="363754.RHSP_82285"/>
<dbReference type="PATRIC" id="fig|363754.4.peg.3778"/>
<evidence type="ECO:0000256" key="2">
    <source>
        <dbReference type="ARBA" id="ARBA00012528"/>
    </source>
</evidence>
<dbReference type="GO" id="GO:0052621">
    <property type="term" value="F:diguanylate cyclase activity"/>
    <property type="evidence" value="ECO:0007669"/>
    <property type="project" value="UniProtKB-EC"/>
</dbReference>
<comment type="caution">
    <text evidence="10">The sequence shown here is derived from an EMBL/GenBank/DDBJ whole genome shotgun (WGS) entry which is preliminary data.</text>
</comment>
<evidence type="ECO:0000256" key="8">
    <source>
        <dbReference type="SAM" id="Phobius"/>
    </source>
</evidence>
<keyword evidence="4 8" id="KW-0812">Transmembrane</keyword>
<evidence type="ECO:0000313" key="10">
    <source>
        <dbReference type="EMBL" id="ENN86512.1"/>
    </source>
</evidence>
<dbReference type="SUPFAM" id="SSF55073">
    <property type="entry name" value="Nucleotide cyclase"/>
    <property type="match status" value="1"/>
</dbReference>
<feature type="transmembrane region" description="Helical" evidence="8">
    <location>
        <begin position="54"/>
        <end position="72"/>
    </location>
</feature>
<comment type="subcellular location">
    <subcellularLocation>
        <location evidence="1">Cell membrane</location>
        <topology evidence="1">Multi-pass membrane protein</topology>
    </subcellularLocation>
</comment>
<comment type="catalytic activity">
    <reaction evidence="7">
        <text>2 GTP = 3',3'-c-di-GMP + 2 diphosphate</text>
        <dbReference type="Rhea" id="RHEA:24898"/>
        <dbReference type="ChEBI" id="CHEBI:33019"/>
        <dbReference type="ChEBI" id="CHEBI:37565"/>
        <dbReference type="ChEBI" id="CHEBI:58805"/>
        <dbReference type="EC" id="2.7.7.65"/>
    </reaction>
</comment>
<organism evidence="10 11">
    <name type="scientific">Rhizobium freirei PRF 81</name>
    <dbReference type="NCBI Taxonomy" id="363754"/>
    <lineage>
        <taxon>Bacteria</taxon>
        <taxon>Pseudomonadati</taxon>
        <taxon>Pseudomonadota</taxon>
        <taxon>Alphaproteobacteria</taxon>
        <taxon>Hyphomicrobiales</taxon>
        <taxon>Rhizobiaceae</taxon>
        <taxon>Rhizobium/Agrobacterium group</taxon>
        <taxon>Rhizobium</taxon>
    </lineage>
</organism>
<dbReference type="PANTHER" id="PTHR45138">
    <property type="entry name" value="REGULATORY COMPONENTS OF SENSORY TRANSDUCTION SYSTEM"/>
    <property type="match status" value="1"/>
</dbReference>
<dbReference type="InterPro" id="IPR043128">
    <property type="entry name" value="Rev_trsase/Diguanyl_cyclase"/>
</dbReference>
<dbReference type="PROSITE" id="PS50887">
    <property type="entry name" value="GGDEF"/>
    <property type="match status" value="1"/>
</dbReference>
<keyword evidence="5 8" id="KW-1133">Transmembrane helix</keyword>
<dbReference type="GO" id="GO:0005886">
    <property type="term" value="C:plasma membrane"/>
    <property type="evidence" value="ECO:0007669"/>
    <property type="project" value="UniProtKB-SubCell"/>
</dbReference>
<dbReference type="EMBL" id="AQHN01000067">
    <property type="protein sequence ID" value="ENN86512.1"/>
    <property type="molecule type" value="Genomic_DNA"/>
</dbReference>
<feature type="transmembrane region" description="Helical" evidence="8">
    <location>
        <begin position="25"/>
        <end position="42"/>
    </location>
</feature>
<dbReference type="AlphaFoldDB" id="N6V649"/>
<dbReference type="InterPro" id="IPR029787">
    <property type="entry name" value="Nucleotide_cyclase"/>
</dbReference>
<keyword evidence="3" id="KW-1003">Cell membrane</keyword>
<dbReference type="GO" id="GO:0071555">
    <property type="term" value="P:cell wall organization"/>
    <property type="evidence" value="ECO:0007669"/>
    <property type="project" value="InterPro"/>
</dbReference>
<feature type="transmembrane region" description="Helical" evidence="8">
    <location>
        <begin position="150"/>
        <end position="169"/>
    </location>
</feature>
<evidence type="ECO:0000256" key="7">
    <source>
        <dbReference type="ARBA" id="ARBA00034247"/>
    </source>
</evidence>
<dbReference type="PANTHER" id="PTHR45138:SF9">
    <property type="entry name" value="DIGUANYLATE CYCLASE DGCM-RELATED"/>
    <property type="match status" value="1"/>
</dbReference>
<evidence type="ECO:0000256" key="4">
    <source>
        <dbReference type="ARBA" id="ARBA00022692"/>
    </source>
</evidence>
<keyword evidence="6 8" id="KW-0472">Membrane</keyword>
<evidence type="ECO:0000256" key="5">
    <source>
        <dbReference type="ARBA" id="ARBA00022989"/>
    </source>
</evidence>
<protein>
    <recommendedName>
        <fullName evidence="2">diguanylate cyclase</fullName>
        <ecNumber evidence="2">2.7.7.65</ecNumber>
    </recommendedName>
</protein>
<dbReference type="InterPro" id="IPR000160">
    <property type="entry name" value="GGDEF_dom"/>
</dbReference>
<feature type="domain" description="GGDEF" evidence="9">
    <location>
        <begin position="245"/>
        <end position="378"/>
    </location>
</feature>
<evidence type="ECO:0000313" key="11">
    <source>
        <dbReference type="Proteomes" id="UP000012429"/>
    </source>
</evidence>
<proteinExistence type="predicted"/>
<evidence type="ECO:0000256" key="3">
    <source>
        <dbReference type="ARBA" id="ARBA00022475"/>
    </source>
</evidence>
<dbReference type="InterPro" id="IPR011620">
    <property type="entry name" value="Sig_transdc_His_kinase_LytS_TM"/>
</dbReference>
<feature type="transmembrane region" description="Helical" evidence="8">
    <location>
        <begin position="175"/>
        <end position="194"/>
    </location>
</feature>
<accession>N6V649</accession>
<evidence type="ECO:0000256" key="1">
    <source>
        <dbReference type="ARBA" id="ARBA00004651"/>
    </source>
</evidence>
<sequence>MPAICCGSMRGFGTVMEIQTHLPSLVRVLGQVAIIVYAYSWVTRTIERGVLKSVAVGLLFGLGGILSMGDPIRFMPGVFQDGRSILLVLTPIYGGAVGTVVAAVMMGVFRYLVGGIGAMAGIAGILIVATAGYFLTLLPRQLTGTGWKRSALFGLATTTSLVVLVFLPWPVARELLLSATLPVTIVNILGVMLLSDLLEKESYRIGILRALENEATLDPLTKLPNRRVLQREGDRCSKEAGTRRIPFSIIMLDIDHFKKINDNWGHSFGDTVLARVADVIRLTARKTDIAARYGGEEIVVLLPNTDMRAAGIVAEKIRADIETTVLMFGQEAIHVTASFGIACSHEPSVDFKQVLEAADKALYRAKAAGRNRVELAETA</sequence>
<dbReference type="Pfam" id="PF00990">
    <property type="entry name" value="GGDEF"/>
    <property type="match status" value="1"/>
</dbReference>
<dbReference type="InterPro" id="IPR050469">
    <property type="entry name" value="Diguanylate_Cyclase"/>
</dbReference>